<dbReference type="InterPro" id="IPR009069">
    <property type="entry name" value="Cys_alpha_HP_mot_SF"/>
</dbReference>
<reference evidence="2" key="1">
    <citation type="submission" date="2025-05" db="UniProtKB">
        <authorList>
            <consortium name="EnsemblMetazoa"/>
        </authorList>
    </citation>
    <scope>IDENTIFICATION</scope>
</reference>
<keyword evidence="3" id="KW-1185">Reference proteome</keyword>
<dbReference type="RefSeq" id="XP_050498286.1">
    <property type="nucleotide sequence ID" value="XM_050642329.1"/>
</dbReference>
<feature type="coiled-coil region" evidence="1">
    <location>
        <begin position="75"/>
        <end position="113"/>
    </location>
</feature>
<evidence type="ECO:0000313" key="3">
    <source>
        <dbReference type="Proteomes" id="UP001652700"/>
    </source>
</evidence>
<dbReference type="GeneID" id="114325890"/>
<sequence length="177" mass="20134">MGASSSATRKLTVENDDPTSVIKVSEEVVDRLKGSQVVRNEFKQQAVPPPVQGGSFPIFINEPSLTSYQLRQANVAELKKNDEYWQQRLKNLEEKHKKMNDVLDQEYQKALEEMSSGKLGRYAQNIPPCKDTERAVMECYKCNPHEPMKCARVVQAFQECVDLKRNCLLANRTIASN</sequence>
<evidence type="ECO:0008006" key="4">
    <source>
        <dbReference type="Google" id="ProtNLM"/>
    </source>
</evidence>
<name>A0ABM5JK23_DIAVI</name>
<proteinExistence type="predicted"/>
<organism evidence="2 3">
    <name type="scientific">Diabrotica virgifera virgifera</name>
    <name type="common">western corn rootworm</name>
    <dbReference type="NCBI Taxonomy" id="50390"/>
    <lineage>
        <taxon>Eukaryota</taxon>
        <taxon>Metazoa</taxon>
        <taxon>Ecdysozoa</taxon>
        <taxon>Arthropoda</taxon>
        <taxon>Hexapoda</taxon>
        <taxon>Insecta</taxon>
        <taxon>Pterygota</taxon>
        <taxon>Neoptera</taxon>
        <taxon>Endopterygota</taxon>
        <taxon>Coleoptera</taxon>
        <taxon>Polyphaga</taxon>
        <taxon>Cucujiformia</taxon>
        <taxon>Chrysomeloidea</taxon>
        <taxon>Chrysomelidae</taxon>
        <taxon>Galerucinae</taxon>
        <taxon>Diabroticina</taxon>
        <taxon>Diabroticites</taxon>
        <taxon>Diabrotica</taxon>
    </lineage>
</organism>
<evidence type="ECO:0000313" key="2">
    <source>
        <dbReference type="EnsemblMetazoa" id="XP_050498286.1"/>
    </source>
</evidence>
<keyword evidence="1" id="KW-0175">Coiled coil</keyword>
<dbReference type="PANTHER" id="PTHR21588">
    <property type="entry name" value="COILED-COIL-HELIX-COILED-COIL-HELIX DOMAIN CONTAINING 6"/>
    <property type="match status" value="1"/>
</dbReference>
<accession>A0ABM5JK23</accession>
<protein>
    <recommendedName>
        <fullName evidence="4">MICOS complex subunit MIC19</fullName>
    </recommendedName>
</protein>
<evidence type="ECO:0000256" key="1">
    <source>
        <dbReference type="SAM" id="Coils"/>
    </source>
</evidence>
<dbReference type="InterPro" id="IPR052632">
    <property type="entry name" value="MICOS_subunit_Mic19"/>
</dbReference>
<dbReference type="SUPFAM" id="SSF47072">
    <property type="entry name" value="Cysteine alpha-hairpin motif"/>
    <property type="match status" value="1"/>
</dbReference>
<dbReference type="PANTHER" id="PTHR21588:SF18">
    <property type="entry name" value="MICOS COMPLEX SUBUNIT MIC19"/>
    <property type="match status" value="1"/>
</dbReference>
<dbReference type="EnsemblMetazoa" id="XM_050642329.1">
    <property type="protein sequence ID" value="XP_050498286.1"/>
    <property type="gene ID" value="LOC114325890"/>
</dbReference>
<dbReference type="Proteomes" id="UP001652700">
    <property type="component" value="Unplaced"/>
</dbReference>